<feature type="compositionally biased region" description="Basic residues" evidence="2">
    <location>
        <begin position="881"/>
        <end position="897"/>
    </location>
</feature>
<feature type="compositionally biased region" description="Low complexity" evidence="2">
    <location>
        <begin position="2208"/>
        <end position="2225"/>
    </location>
</feature>
<dbReference type="EMBL" id="CAJRGZ010000015">
    <property type="protein sequence ID" value="CAG5149040.1"/>
    <property type="molecule type" value="Genomic_DNA"/>
</dbReference>
<feature type="compositionally biased region" description="Basic residues" evidence="2">
    <location>
        <begin position="609"/>
        <end position="618"/>
    </location>
</feature>
<evidence type="ECO:0000256" key="1">
    <source>
        <dbReference type="ARBA" id="ARBA00022801"/>
    </source>
</evidence>
<feature type="compositionally biased region" description="Low complexity" evidence="2">
    <location>
        <begin position="980"/>
        <end position="995"/>
    </location>
</feature>
<feature type="domain" description="DBL homology" evidence="3">
    <location>
        <begin position="1116"/>
        <end position="1328"/>
    </location>
</feature>
<feature type="domain" description="PH" evidence="5">
    <location>
        <begin position="1965"/>
        <end position="2104"/>
    </location>
</feature>
<dbReference type="RefSeq" id="XP_043165826.1">
    <property type="nucleotide sequence ID" value="XM_043309891.1"/>
</dbReference>
<feature type="compositionally biased region" description="Acidic residues" evidence="2">
    <location>
        <begin position="1849"/>
        <end position="1884"/>
    </location>
</feature>
<feature type="compositionally biased region" description="Basic and acidic residues" evidence="2">
    <location>
        <begin position="394"/>
        <end position="405"/>
    </location>
</feature>
<evidence type="ECO:0000256" key="2">
    <source>
        <dbReference type="SAM" id="MobiDB-lite"/>
    </source>
</evidence>
<feature type="compositionally biased region" description="Polar residues" evidence="2">
    <location>
        <begin position="1512"/>
        <end position="1525"/>
    </location>
</feature>
<dbReference type="GeneID" id="67013715"/>
<dbReference type="InterPro" id="IPR012341">
    <property type="entry name" value="6hp_glycosidase-like_sf"/>
</dbReference>
<comment type="caution">
    <text evidence="6">The sequence shown here is derived from an EMBL/GenBank/DDBJ whole genome shotgun (WGS) entry which is preliminary data.</text>
</comment>
<feature type="compositionally biased region" description="Basic and acidic residues" evidence="2">
    <location>
        <begin position="599"/>
        <end position="608"/>
    </location>
</feature>
<feature type="compositionally biased region" description="Polar residues" evidence="2">
    <location>
        <begin position="1943"/>
        <end position="1959"/>
    </location>
</feature>
<feature type="compositionally biased region" description="Basic and acidic residues" evidence="2">
    <location>
        <begin position="1526"/>
        <end position="1537"/>
    </location>
</feature>
<feature type="compositionally biased region" description="Polar residues" evidence="2">
    <location>
        <begin position="1490"/>
        <end position="1501"/>
    </location>
</feature>
<feature type="compositionally biased region" description="Basic and acidic residues" evidence="2">
    <location>
        <begin position="429"/>
        <end position="445"/>
    </location>
</feature>
<feature type="compositionally biased region" description="Polar residues" evidence="2">
    <location>
        <begin position="950"/>
        <end position="965"/>
    </location>
</feature>
<evidence type="ECO:0000259" key="3">
    <source>
        <dbReference type="Pfam" id="PF24340"/>
    </source>
</evidence>
<feature type="region of interest" description="Disordered" evidence="2">
    <location>
        <begin position="1327"/>
        <end position="1351"/>
    </location>
</feature>
<dbReference type="PANTHER" id="PTHR33886">
    <property type="entry name" value="UNSATURATED RHAMNOGALACTURONAN HYDROLASE (EUROFUNG)"/>
    <property type="match status" value="1"/>
</dbReference>
<name>A0A8J2HXR7_9PLEO</name>
<proteinExistence type="predicted"/>
<feature type="compositionally biased region" description="Low complexity" evidence="2">
    <location>
        <begin position="771"/>
        <end position="781"/>
    </location>
</feature>
<feature type="region of interest" description="Disordered" evidence="2">
    <location>
        <begin position="1549"/>
        <end position="1582"/>
    </location>
</feature>
<keyword evidence="7" id="KW-1185">Reference proteome</keyword>
<accession>A0A8J2HXR7</accession>
<keyword evidence="1" id="KW-0378">Hydrolase</keyword>
<sequence>MAESIISRNQGILESQTDSSALLQAGFIQKTFRQILSTYANTTLVPTLNTYIIKSVDSIVPVVSNATRDTTYPLDRLSSGNGLLRLWRETGEEKYKTAVEALRKSVDLQPRNTQGGLWYYVYPYWSYLDGMFSLTPFLTAYTNDLNNHSANESVLEDVVLQLDLLWQHCYSDETGLLVHGYDASRTAVWANNITGASPHVWGRSLGWYCMALVDTLELLPPTARETRRYVETRFQQLMPAVVAAADAKTGAWWQVMDRPGQEGNYLESSASSMFVYALLKGVRMGLLPTHAVSNGTVSYNAGQSAFVDVAKRAYGYIADTFVVHNNNGTLGWNGTVGVCSLNSTASYEKRNGTPGKKMGATDKQAAMDGKDFAKAIGINKPANVRDKIKRWQQEVDPEVASKEDAGASAPETSTKLAASPKPSITPKSKPLDDKPNWKPVHERGKSVGASPERPSSAKKTPVPHNELDEDLLTATAPKKRVISDSHWRAKQSPPKDAAGRPLPKTIPNAWVRPSRIIPKKPPSPELKPLAPVTPQSNPLLPFAEYIGKSTGQKKAPPKLRRPSKPSSSENDQRPASSGAGSGKDAKSDGAPSGSISPQAEKEKTEMVRVRRSRRRARTSPRASLSAEDLMPFTPWTRGTGRRSGSVQSDDPRNVVTVEYAESSAPSISESRITSPRDDELRERRRRRRPRSNGARTEDESTKPIPKPSRKKSRRSYPRTQEEAATPLIVPAAQETTTPTKPSGSRLEAWLSSTPDPLAGSKPRRRRKSKESVSSPESASKASRSEVTASTDVTQEIPVKKTRSRRRRKSKESVSSLDLPATVEASEVTTSTRTTQDEPTKTSPRRRQSKESGTSLDIPYKAEQSDVSASTETTRDEPVEKLRRRSSGSGSRRRRRRSSREMTINTQNLDEAPSTVVSDTTTETTTQDQESEVSVTPTPSLKRRGAKRGQYSPTKGRSMSSPLRESTSIDDIPKEDVTDLDAASSAPSSSVDAPVPDAMPMPLRPRNILGPRMFPSTGKRLSTIASSRSAHSSQVPASDTITTISEEASTVPGAPTSDVGSYLNPETSTIISRQSTRRRKLASHADLISVLSMPKASSKSKSIVSARSIRTNRSRLATATIDDIMKELSSDEEKYMRELRTLVDGVIPVLLSCVLSKSESAIAAGLFSRSSKSDPSEVTKPIVDMGVCLERLKNLHKRVPKEDSDALISWAQSAQRVYSDYIAAWRLGFQDVVISLAPADDDPFKPAKVVNGPDDGAPWDEGMPRNAEGYVVNSDGERVDVAYMLKRPLVRLKYLSKSLKGINHLKPSERVEQISKIFQDLVTTARKRSNDEQARLEDEAAASVDPTRARDPRSLAPLAGVRVDPTRCVRARDHFDLHLFHSSGQEMSCRVEILLRDNAPGTGVGGDLLFCEVDSTGRWLLLPPVQLGNASARNGDLQGEIIVMIRGKQTDGSEWSEVMSLISDDEQAGFEWVQMLGLNPIPPQIDEVRKNQTTSNNTQRPTSSHGSSSLLSAMTQSTLPQKSRTPSPHEIDIPIGEQHTEVSKVWHYDTPDRRNQSRTISPITPPSGDGSLNSRAHDSEPHTPVEAMHTAYQLLNDPDRTPRGLDEAVRAEGTGSPSSLKRTRAKRLSKNPTLSPHSARPSRQITLEDPAEPEKTKSPAQEAKPRRKSTKKRPQKSYSVWMPSSQVDDSDESEESYSSEEDRNTIVDSEISPPGSPPSPQRPQAHRRVSSVPSLELPSIPRQRKSSRPSTPTQDPEDEDDHIRETSASAPPKLHGKSHDIIVQDIVEPKAEVEEPPPTPPHRSSSPATPVTLKGTKTPVFIPTLPGFKNKRRSSSPLKHEYEPSTCTEESSESEEESPSEDEVDEEDEESLTSESSEDELDDDVPMPLMPIGYLGPRGYPGRTYTTGREASRPTPVEKVEKAEKVEDETRKFPKVSPPASIYTLPNGTITPSQSASNTPYRAVPQGSGKASKTIASIFAWSDAGRWDSLHPDECSIVVTPGKIEVFELSINHSKPFLADGDEIITPGGGAPLIAVELTPLVPLRKSTAIDISIRSPPTAESRIKAGNNIMLRSRNAAECAQLYAMINQSRINNPTYIALQNARGPYGQSSWAEAMDRQNAARTSTESSGWLGGTLGRRSSYRKSSTRAASISAATESSVGTMNSALRSALGRFSFGKSGVFSIRNSTLGSRSTGSSFDNGSNSRPGSGATTPTGDGARAPGAPAGITNTKCRLYERESLKKWRDMGSARLTIMLPSPNPSEPSSPINPRQRAPGTRDHTQERRILLTGKKHGEILLDVTLSETCFERVARSGIAVSVWEDHLNEDGQVGGVGKTGGVLGARARVFMVQMKSERECAYCFSLLGKLRY</sequence>
<feature type="compositionally biased region" description="Basic residues" evidence="2">
    <location>
        <begin position="707"/>
        <end position="716"/>
    </location>
</feature>
<feature type="compositionally biased region" description="Basic and acidic residues" evidence="2">
    <location>
        <begin position="1776"/>
        <end position="1792"/>
    </location>
</feature>
<evidence type="ECO:0000313" key="7">
    <source>
        <dbReference type="Proteomes" id="UP000676310"/>
    </source>
</evidence>
<feature type="compositionally biased region" description="Basic and acidic residues" evidence="2">
    <location>
        <begin position="1596"/>
        <end position="1609"/>
    </location>
</feature>
<dbReference type="Proteomes" id="UP000676310">
    <property type="component" value="Unassembled WGS sequence"/>
</dbReference>
<dbReference type="Pfam" id="PF24344">
    <property type="entry name" value="PH_23"/>
    <property type="match status" value="1"/>
</dbReference>
<feature type="compositionally biased region" description="Low complexity" evidence="2">
    <location>
        <begin position="2146"/>
        <end position="2157"/>
    </location>
</feature>
<feature type="region of interest" description="Disordered" evidence="2">
    <location>
        <begin position="394"/>
        <end position="999"/>
    </location>
</feature>
<evidence type="ECO:0000259" key="5">
    <source>
        <dbReference type="Pfam" id="PF24345"/>
    </source>
</evidence>
<gene>
    <name evidence="6" type="ORF">ALTATR162_LOCUS2287</name>
</gene>
<feature type="compositionally biased region" description="Low complexity" evidence="2">
    <location>
        <begin position="419"/>
        <end position="428"/>
    </location>
</feature>
<feature type="compositionally biased region" description="Polar residues" evidence="2">
    <location>
        <begin position="733"/>
        <end position="742"/>
    </location>
</feature>
<organism evidence="6 7">
    <name type="scientific">Alternaria atra</name>
    <dbReference type="NCBI Taxonomy" id="119953"/>
    <lineage>
        <taxon>Eukaryota</taxon>
        <taxon>Fungi</taxon>
        <taxon>Dikarya</taxon>
        <taxon>Ascomycota</taxon>
        <taxon>Pezizomycotina</taxon>
        <taxon>Dothideomycetes</taxon>
        <taxon>Pleosporomycetidae</taxon>
        <taxon>Pleosporales</taxon>
        <taxon>Pleosporineae</taxon>
        <taxon>Pleosporaceae</taxon>
        <taxon>Alternaria</taxon>
        <taxon>Alternaria sect. Ulocladioides</taxon>
    </lineage>
</organism>
<protein>
    <submittedName>
        <fullName evidence="6">Uncharacterized protein</fullName>
    </submittedName>
</protein>
<feature type="compositionally biased region" description="Basic residues" evidence="2">
    <location>
        <begin position="799"/>
        <end position="809"/>
    </location>
</feature>
<feature type="region of interest" description="Disordered" evidence="2">
    <location>
        <begin position="2185"/>
        <end position="2230"/>
    </location>
</feature>
<feature type="compositionally biased region" description="Polar residues" evidence="2">
    <location>
        <begin position="1675"/>
        <end position="1686"/>
    </location>
</feature>
<dbReference type="PANTHER" id="PTHR33886:SF11">
    <property type="entry name" value="WALL GLYCOSYL HYDROLASE YTER, PUTATIVE (AFU_ORTHOLOGUE AFUA_2G14630)-RELATED"/>
    <property type="match status" value="1"/>
</dbReference>
<feature type="compositionally biased region" description="Polar residues" evidence="2">
    <location>
        <begin position="663"/>
        <end position="673"/>
    </location>
</feature>
<dbReference type="InterPro" id="IPR056223">
    <property type="entry name" value="PH_24"/>
</dbReference>
<feature type="compositionally biased region" description="Basic residues" evidence="2">
    <location>
        <begin position="1664"/>
        <end position="1674"/>
    </location>
</feature>
<feature type="compositionally biased region" description="Basic and acidic residues" evidence="2">
    <location>
        <begin position="1327"/>
        <end position="1337"/>
    </location>
</feature>
<feature type="region of interest" description="Disordered" evidence="2">
    <location>
        <begin position="2111"/>
        <end position="2157"/>
    </location>
</feature>
<feature type="region of interest" description="Disordered" evidence="2">
    <location>
        <begin position="2251"/>
        <end position="2279"/>
    </location>
</feature>
<feature type="compositionally biased region" description="Acidic residues" evidence="2">
    <location>
        <begin position="1687"/>
        <end position="1698"/>
    </location>
</feature>
<dbReference type="InterPro" id="IPR008928">
    <property type="entry name" value="6-hairpin_glycosidase_sf"/>
</dbReference>
<dbReference type="InterPro" id="IPR052043">
    <property type="entry name" value="PolySaccharide_Degr_Enz"/>
</dbReference>
<evidence type="ECO:0000313" key="6">
    <source>
        <dbReference type="EMBL" id="CAG5149040.1"/>
    </source>
</evidence>
<dbReference type="InterPro" id="IPR056416">
    <property type="entry name" value="DH_2_fung"/>
</dbReference>
<reference evidence="6" key="1">
    <citation type="submission" date="2021-05" db="EMBL/GenBank/DDBJ databases">
        <authorList>
            <person name="Stam R."/>
        </authorList>
    </citation>
    <scope>NUCLEOTIDE SEQUENCE</scope>
    <source>
        <strain evidence="6">CS162</strain>
    </source>
</reference>
<feature type="compositionally biased region" description="Basic and acidic residues" evidence="2">
    <location>
        <begin position="1909"/>
        <end position="1931"/>
    </location>
</feature>
<dbReference type="InterPro" id="IPR056222">
    <property type="entry name" value="PH_23"/>
</dbReference>
<dbReference type="Pfam" id="PF24345">
    <property type="entry name" value="PH_24"/>
    <property type="match status" value="1"/>
</dbReference>
<feature type="region of interest" description="Disordered" evidence="2">
    <location>
        <begin position="1490"/>
        <end position="1537"/>
    </location>
</feature>
<feature type="region of interest" description="Disordered" evidence="2">
    <location>
        <begin position="1044"/>
        <end position="1063"/>
    </location>
</feature>
<feature type="region of interest" description="Disordered" evidence="2">
    <location>
        <begin position="1595"/>
        <end position="1966"/>
    </location>
</feature>
<dbReference type="Pfam" id="PF07470">
    <property type="entry name" value="Glyco_hydro_88"/>
    <property type="match status" value="1"/>
</dbReference>
<dbReference type="Pfam" id="PF24340">
    <property type="entry name" value="DH_2"/>
    <property type="match status" value="1"/>
</dbReference>
<dbReference type="GO" id="GO:0016787">
    <property type="term" value="F:hydrolase activity"/>
    <property type="evidence" value="ECO:0007669"/>
    <property type="project" value="UniProtKB-KW"/>
</dbReference>
<feature type="compositionally biased region" description="Polar residues" evidence="2">
    <location>
        <begin position="1629"/>
        <end position="1644"/>
    </location>
</feature>
<dbReference type="OrthoDB" id="5408934at2759"/>
<dbReference type="SUPFAM" id="SSF48208">
    <property type="entry name" value="Six-hairpin glycosidases"/>
    <property type="match status" value="1"/>
</dbReference>
<dbReference type="Gene3D" id="1.50.10.10">
    <property type="match status" value="1"/>
</dbReference>
<feature type="compositionally biased region" description="Low complexity" evidence="2">
    <location>
        <begin position="1502"/>
        <end position="1511"/>
    </location>
</feature>
<feature type="domain" description="PH" evidence="4">
    <location>
        <begin position="1341"/>
        <end position="1483"/>
    </location>
</feature>
<dbReference type="InterPro" id="IPR010905">
    <property type="entry name" value="Glyco_hydro_88"/>
</dbReference>
<dbReference type="GO" id="GO:0005975">
    <property type="term" value="P:carbohydrate metabolic process"/>
    <property type="evidence" value="ECO:0007669"/>
    <property type="project" value="InterPro"/>
</dbReference>
<feature type="compositionally biased region" description="Polar residues" evidence="2">
    <location>
        <begin position="2185"/>
        <end position="2205"/>
    </location>
</feature>
<evidence type="ECO:0000259" key="4">
    <source>
        <dbReference type="Pfam" id="PF24344"/>
    </source>
</evidence>
<feature type="compositionally biased region" description="Low complexity" evidence="2">
    <location>
        <begin position="913"/>
        <end position="933"/>
    </location>
</feature>